<evidence type="ECO:0000313" key="4">
    <source>
        <dbReference type="EMBL" id="CAK0839404.1"/>
    </source>
</evidence>
<organism evidence="4 5">
    <name type="scientific">Prorocentrum cordatum</name>
    <dbReference type="NCBI Taxonomy" id="2364126"/>
    <lineage>
        <taxon>Eukaryota</taxon>
        <taxon>Sar</taxon>
        <taxon>Alveolata</taxon>
        <taxon>Dinophyceae</taxon>
        <taxon>Prorocentrales</taxon>
        <taxon>Prorocentraceae</taxon>
        <taxon>Prorocentrum</taxon>
    </lineage>
</organism>
<evidence type="ECO:0000256" key="2">
    <source>
        <dbReference type="SAM" id="Phobius"/>
    </source>
</evidence>
<dbReference type="InterPro" id="IPR000008">
    <property type="entry name" value="C2_dom"/>
</dbReference>
<feature type="compositionally biased region" description="Pro residues" evidence="1">
    <location>
        <begin position="270"/>
        <end position="283"/>
    </location>
</feature>
<keyword evidence="2" id="KW-1133">Transmembrane helix</keyword>
<feature type="region of interest" description="Disordered" evidence="1">
    <location>
        <begin position="1001"/>
        <end position="1021"/>
    </location>
</feature>
<accession>A0ABN9T337</accession>
<keyword evidence="5" id="KW-1185">Reference proteome</keyword>
<protein>
    <recommendedName>
        <fullName evidence="3">C2 domain-containing protein</fullName>
    </recommendedName>
</protein>
<gene>
    <name evidence="4" type="ORF">PCOR1329_LOCUS35081</name>
</gene>
<keyword evidence="2" id="KW-0472">Membrane</keyword>
<dbReference type="InterPro" id="IPR035892">
    <property type="entry name" value="C2_domain_sf"/>
</dbReference>
<evidence type="ECO:0000259" key="3">
    <source>
        <dbReference type="PROSITE" id="PS50004"/>
    </source>
</evidence>
<comment type="caution">
    <text evidence="4">The sequence shown here is derived from an EMBL/GenBank/DDBJ whole genome shotgun (WGS) entry which is preliminary data.</text>
</comment>
<evidence type="ECO:0000313" key="5">
    <source>
        <dbReference type="Proteomes" id="UP001189429"/>
    </source>
</evidence>
<proteinExistence type="predicted"/>
<dbReference type="Gene3D" id="2.60.40.150">
    <property type="entry name" value="C2 domain"/>
    <property type="match status" value="1"/>
</dbReference>
<dbReference type="PROSITE" id="PS50004">
    <property type="entry name" value="C2"/>
    <property type="match status" value="1"/>
</dbReference>
<dbReference type="Proteomes" id="UP001189429">
    <property type="component" value="Unassembled WGS sequence"/>
</dbReference>
<dbReference type="EMBL" id="CAUYUJ010014290">
    <property type="protein sequence ID" value="CAK0839404.1"/>
    <property type="molecule type" value="Genomic_DNA"/>
</dbReference>
<feature type="domain" description="C2" evidence="3">
    <location>
        <begin position="797"/>
        <end position="929"/>
    </location>
</feature>
<feature type="region of interest" description="Disordered" evidence="1">
    <location>
        <begin position="257"/>
        <end position="299"/>
    </location>
</feature>
<name>A0ABN9T337_9DINO</name>
<feature type="region of interest" description="Disordered" evidence="1">
    <location>
        <begin position="163"/>
        <end position="215"/>
    </location>
</feature>
<dbReference type="SMART" id="SM00239">
    <property type="entry name" value="C2"/>
    <property type="match status" value="1"/>
</dbReference>
<sequence>MTPRRALARHGRGAWVPPAALRPRGRSGPSIRAARDTCRRRALPDGRAPRLSSAARPLRRRVRSGRLSAQALARMAEEAALEEFNSIGMMVAAAGVAALVLLLLMFLCLRQLRRRHVRRAAKVGLFLDRLEAIQGELLRERLEEGPTFSKDYTVKQDVGTLGRASRLVHNRSDQSGDTSGQGSPRSLSLRSGRSRPRRGNTRDSMSSDPSRLAKEDALDLKENVWRWKVDPGGSLTTTDECTSWAVKVLICLSLDPPARPPDGDRHAPRPGSPAPPSACPPPGRGGHAGTPQDTAAVGGGGMLPSVLPFMSRPSPSPEMLRSDREHCERAVSSTLLRFCRDRMFDPEAVRCCIVADHVRAPGVVRSDTPVLEFGRNDHLIVADIVPILCDAADYCILVIEDPCTLQTIQPKMTRSNSGRLLPKDADSTEYLVRKAPSLADGRLEEWLVGRASSDVAFGPAIYLAGLAALSLKSERQSYVQYGVDDHERDIPLHGIVPYSQLFEKSNAALELDSEVAGLELRGGLLCLWAMNVSHGSFGFVRDAAPLMAELGRRSHRWSCLACKRRAGFSSSMSTDILEYFQSFREREPISAHNQVRRSMNMRSMAWSKSKNLTEVEDMAKRRLGNTSARAQSMHDLQASLTRRAMISRYLRLYLRNKGADDVQLSVASLCDASMRFVVPSSHPMALQLHCVTQDVDYMLDRDARGILEQVQKYMTLEELADRIKGFLVAYLRRMNGSSDKNLAHKEQLAAFELYTAAAEGQGYLVDVVRDFLCNKAEMRGYQKVTKALADPLPESNDEMKEVLSVESNQSPEECTYAPLFVHFVGATQLPRVHMSWQASNTDELRDALPAAYCTLGVEGSDTVLLQTCVATQGVNPEWKERLELQHYPKGGTLVFNVWHHDPDSRDSFLGRALLPYSKFEKQEFVGEIILGNGGSQVRRHSVTSEHLQAGSLVLRVSMTAPSRAPVPRRITAARYLSGASGGGTPTKGGILQTACTASTLSSGDLRSSEKPSKISLKPSQSAAGRDWTLADRLLTVTEVHQKLERVMIELVAEAKEEAEQQGVVGAAQVDQSLHRNRFWDLVEGSTFRTLERQLWNQNGNDHGDLAKSDRADMADKVDREMQSTEGDPFFLDHFEGSTTRAMAQTRVMCDSFWIMHLVMLRLEKTRRLVVLSRHSNLKSRRKAPAVVYTVRLKDGHRLPPPNSSNSFILDDMGMSQGLASGSRGQRQLQGGSAEGSLLEVILVHKKIAAVGQENRSAVKQMISEIRTINSICRTLRLGDPDLHPAMWCLSLRQLQGFAREVEEELGTEVYRAASCAEIVQKAIIRKTSAARTSYARMVNWQSLRQIDVFVSHCWGENFSVFVDSVVAALETRIQAHEVNLWICCFALLQNPHYEVVKKQVGTDLMDAPFEKALRFAREFLVVRNAECDMYTRAWCVFEIFRARQLGLKITVTGPDKFTKENVDILSCRATDADDEAMIKGAIVDANEVDELNQVVSEIKAMGGRLEPTSSTSSYPVVRI</sequence>
<keyword evidence="2" id="KW-0812">Transmembrane</keyword>
<feature type="transmembrane region" description="Helical" evidence="2">
    <location>
        <begin position="87"/>
        <end position="109"/>
    </location>
</feature>
<feature type="compositionally biased region" description="Low complexity" evidence="1">
    <location>
        <begin position="173"/>
        <end position="191"/>
    </location>
</feature>
<dbReference type="SUPFAM" id="SSF49562">
    <property type="entry name" value="C2 domain (Calcium/lipid-binding domain, CaLB)"/>
    <property type="match status" value="1"/>
</dbReference>
<dbReference type="Pfam" id="PF00168">
    <property type="entry name" value="C2"/>
    <property type="match status" value="1"/>
</dbReference>
<evidence type="ECO:0000256" key="1">
    <source>
        <dbReference type="SAM" id="MobiDB-lite"/>
    </source>
</evidence>
<reference evidence="4" key="1">
    <citation type="submission" date="2023-10" db="EMBL/GenBank/DDBJ databases">
        <authorList>
            <person name="Chen Y."/>
            <person name="Shah S."/>
            <person name="Dougan E. K."/>
            <person name="Thang M."/>
            <person name="Chan C."/>
        </authorList>
    </citation>
    <scope>NUCLEOTIDE SEQUENCE [LARGE SCALE GENOMIC DNA]</scope>
</reference>
<dbReference type="CDD" id="cd00030">
    <property type="entry name" value="C2"/>
    <property type="match status" value="1"/>
</dbReference>